<reference evidence="2 3" key="1">
    <citation type="submission" date="2018-07" db="EMBL/GenBank/DDBJ databases">
        <title>Leeuwenhoekiella genomics.</title>
        <authorList>
            <person name="Tahon G."/>
            <person name="Willems A."/>
        </authorList>
    </citation>
    <scope>NUCLEOTIDE SEQUENCE [LARGE SCALE GENOMIC DNA]</scope>
    <source>
        <strain evidence="2 3">R-50232</strain>
    </source>
</reference>
<dbReference type="EMBL" id="QOVI01000001">
    <property type="protein sequence ID" value="RXG18311.1"/>
    <property type="molecule type" value="Genomic_DNA"/>
</dbReference>
<proteinExistence type="predicted"/>
<keyword evidence="1" id="KW-0472">Membrane</keyword>
<organism evidence="2 3">
    <name type="scientific">Leeuwenhoekiella aestuarii</name>
    <dbReference type="NCBI Taxonomy" id="2249426"/>
    <lineage>
        <taxon>Bacteria</taxon>
        <taxon>Pseudomonadati</taxon>
        <taxon>Bacteroidota</taxon>
        <taxon>Flavobacteriia</taxon>
        <taxon>Flavobacteriales</taxon>
        <taxon>Flavobacteriaceae</taxon>
        <taxon>Leeuwenhoekiella</taxon>
    </lineage>
</organism>
<dbReference type="Proteomes" id="UP000289821">
    <property type="component" value="Unassembled WGS sequence"/>
</dbReference>
<keyword evidence="1" id="KW-0812">Transmembrane</keyword>
<keyword evidence="3" id="KW-1185">Reference proteome</keyword>
<feature type="transmembrane region" description="Helical" evidence="1">
    <location>
        <begin position="36"/>
        <end position="57"/>
    </location>
</feature>
<name>A0A4Q0P019_9FLAO</name>
<protein>
    <submittedName>
        <fullName evidence="2">Uncharacterized protein</fullName>
    </submittedName>
</protein>
<dbReference type="AlphaFoldDB" id="A0A4Q0P019"/>
<comment type="caution">
    <text evidence="2">The sequence shown here is derived from an EMBL/GenBank/DDBJ whole genome shotgun (WGS) entry which is preliminary data.</text>
</comment>
<gene>
    <name evidence="2" type="ORF">DSM04_101504</name>
</gene>
<evidence type="ECO:0000313" key="2">
    <source>
        <dbReference type="EMBL" id="RXG18311.1"/>
    </source>
</evidence>
<keyword evidence="1" id="KW-1133">Transmembrane helix</keyword>
<evidence type="ECO:0000313" key="3">
    <source>
        <dbReference type="Proteomes" id="UP000289821"/>
    </source>
</evidence>
<accession>A0A4Q0P019</accession>
<sequence>MSKNQIFQIFTIIAVIGMICWYITDYFGGMIIHLFQYAYIIIPIVLLYFITVITTLIKLSKSGIRENKVVFGAHLFFIIFILSTSFIESDMFKSKVVLRGVLKDDLFHYTLTLREDGSCENEIQGFLGFKKIYYGNYKMNVNRIIFSKKPYDNDFLPDTLYLDKAENAIFLYKNAEEKQLLNHFELIENN</sequence>
<feature type="transmembrane region" description="Helical" evidence="1">
    <location>
        <begin position="7"/>
        <end position="24"/>
    </location>
</feature>
<evidence type="ECO:0000256" key="1">
    <source>
        <dbReference type="SAM" id="Phobius"/>
    </source>
</evidence>
<feature type="transmembrane region" description="Helical" evidence="1">
    <location>
        <begin position="69"/>
        <end position="87"/>
    </location>
</feature>